<dbReference type="AlphaFoldDB" id="A0A2P6PSI0"/>
<dbReference type="EMBL" id="PDCK01000044">
    <property type="protein sequence ID" value="PRQ24880.1"/>
    <property type="molecule type" value="Genomic_DNA"/>
</dbReference>
<comment type="caution">
    <text evidence="1">The sequence shown here is derived from an EMBL/GenBank/DDBJ whole genome shotgun (WGS) entry which is preliminary data.</text>
</comment>
<dbReference type="Proteomes" id="UP000238479">
    <property type="component" value="Chromosome 6"/>
</dbReference>
<keyword evidence="2" id="KW-1185">Reference proteome</keyword>
<sequence>MCADMLWRKEFGSNIIMEDFEFRKLDKVLNYYPHAHHGVGTEGRPVYIERLGKVHPKKLMQVNTNGLYVKYHVHDFEKSFVIKFLTCTIASCKEAHRFKH</sequence>
<name>A0A2P6PSI0_ROSCH</name>
<protein>
    <submittedName>
        <fullName evidence="1">Putative CRAL-TRIO lipid binding domain-containing protein</fullName>
    </submittedName>
</protein>
<dbReference type="PANTHER" id="PTHR45657:SF5">
    <property type="entry name" value="PHOSPHATIDYLINOSITOL_PHOSPHATIDYLCHOLINE TRANSFER PROTEIN SFH6"/>
    <property type="match status" value="1"/>
</dbReference>
<evidence type="ECO:0000313" key="1">
    <source>
        <dbReference type="EMBL" id="PRQ24880.1"/>
    </source>
</evidence>
<proteinExistence type="predicted"/>
<accession>A0A2P6PSI0</accession>
<dbReference type="InterPro" id="IPR051026">
    <property type="entry name" value="PI/PC_transfer"/>
</dbReference>
<dbReference type="PANTHER" id="PTHR45657">
    <property type="entry name" value="CRAL-TRIO DOMAIN-CONTAINING PROTEIN YKL091C-RELATED"/>
    <property type="match status" value="1"/>
</dbReference>
<dbReference type="Gene3D" id="3.40.525.10">
    <property type="entry name" value="CRAL-TRIO lipid binding domain"/>
    <property type="match status" value="1"/>
</dbReference>
<dbReference type="Gramene" id="PRQ24880">
    <property type="protein sequence ID" value="PRQ24880"/>
    <property type="gene ID" value="RchiOBHm_Chr6g0277341"/>
</dbReference>
<gene>
    <name evidence="1" type="ORF">RchiOBHm_Chr6g0277341</name>
</gene>
<organism evidence="1 2">
    <name type="scientific">Rosa chinensis</name>
    <name type="common">China rose</name>
    <dbReference type="NCBI Taxonomy" id="74649"/>
    <lineage>
        <taxon>Eukaryota</taxon>
        <taxon>Viridiplantae</taxon>
        <taxon>Streptophyta</taxon>
        <taxon>Embryophyta</taxon>
        <taxon>Tracheophyta</taxon>
        <taxon>Spermatophyta</taxon>
        <taxon>Magnoliopsida</taxon>
        <taxon>eudicotyledons</taxon>
        <taxon>Gunneridae</taxon>
        <taxon>Pentapetalae</taxon>
        <taxon>rosids</taxon>
        <taxon>fabids</taxon>
        <taxon>Rosales</taxon>
        <taxon>Rosaceae</taxon>
        <taxon>Rosoideae</taxon>
        <taxon>Rosoideae incertae sedis</taxon>
        <taxon>Rosa</taxon>
    </lineage>
</organism>
<dbReference type="InterPro" id="IPR036865">
    <property type="entry name" value="CRAL-TRIO_dom_sf"/>
</dbReference>
<evidence type="ECO:0000313" key="2">
    <source>
        <dbReference type="Proteomes" id="UP000238479"/>
    </source>
</evidence>
<dbReference type="OMA" id="CTIASCK"/>
<reference evidence="1 2" key="1">
    <citation type="journal article" date="2018" name="Nat. Genet.">
        <title>The Rosa genome provides new insights in the design of modern roses.</title>
        <authorList>
            <person name="Bendahmane M."/>
        </authorList>
    </citation>
    <scope>NUCLEOTIDE SEQUENCE [LARGE SCALE GENOMIC DNA]</scope>
    <source>
        <strain evidence="2">cv. Old Blush</strain>
    </source>
</reference>
<dbReference type="SUPFAM" id="SSF52087">
    <property type="entry name" value="CRAL/TRIO domain"/>
    <property type="match status" value="1"/>
</dbReference>